<dbReference type="PROSITE" id="PS51379">
    <property type="entry name" value="4FE4S_FER_2"/>
    <property type="match status" value="1"/>
</dbReference>
<dbReference type="SUPFAM" id="SSF51971">
    <property type="entry name" value="Nucleotide-binding domain"/>
    <property type="match status" value="1"/>
</dbReference>
<keyword evidence="2" id="KW-0408">Iron</keyword>
<evidence type="ECO:0000259" key="4">
    <source>
        <dbReference type="PROSITE" id="PS51379"/>
    </source>
</evidence>
<dbReference type="PANTHER" id="PTHR42783">
    <property type="entry name" value="GLUTAMATE SYNTHASE [NADPH] SMALL CHAIN"/>
    <property type="match status" value="1"/>
</dbReference>
<dbReference type="SUPFAM" id="SSF46548">
    <property type="entry name" value="alpha-helical ferredoxin"/>
    <property type="match status" value="2"/>
</dbReference>
<dbReference type="GO" id="GO:0046872">
    <property type="term" value="F:metal ion binding"/>
    <property type="evidence" value="ECO:0007669"/>
    <property type="project" value="UniProtKB-KW"/>
</dbReference>
<dbReference type="PRINTS" id="PR00419">
    <property type="entry name" value="ADXRDTASE"/>
</dbReference>
<dbReference type="InterPro" id="IPR036188">
    <property type="entry name" value="FAD/NAD-bd_sf"/>
</dbReference>
<feature type="domain" description="4Fe-4S ferredoxin-type" evidence="4">
    <location>
        <begin position="935"/>
        <end position="965"/>
    </location>
</feature>
<keyword evidence="3" id="KW-0411">Iron-sulfur</keyword>
<evidence type="ECO:0000313" key="6">
    <source>
        <dbReference type="Proteomes" id="UP000219336"/>
    </source>
</evidence>
<dbReference type="Gene3D" id="1.10.1060.10">
    <property type="entry name" value="Alpha-helical ferredoxin"/>
    <property type="match status" value="1"/>
</dbReference>
<dbReference type="InterPro" id="IPR017701">
    <property type="entry name" value="Se_rdtase_YgfK"/>
</dbReference>
<dbReference type="SUPFAM" id="SSF51395">
    <property type="entry name" value="FMN-linked oxidoreductases"/>
    <property type="match status" value="1"/>
</dbReference>
<keyword evidence="6" id="KW-1185">Reference proteome</keyword>
<dbReference type="EMBL" id="OANU01000068">
    <property type="protein sequence ID" value="SNX49689.1"/>
    <property type="molecule type" value="Genomic_DNA"/>
</dbReference>
<dbReference type="GO" id="GO:0004355">
    <property type="term" value="F:glutamate synthase (NADPH) activity"/>
    <property type="evidence" value="ECO:0007669"/>
    <property type="project" value="UniProtKB-EC"/>
</dbReference>
<dbReference type="RefSeq" id="WP_096994707.1">
    <property type="nucleotide sequence ID" value="NZ_JBHSII010000009.1"/>
</dbReference>
<dbReference type="Proteomes" id="UP000219336">
    <property type="component" value="Unassembled WGS sequence"/>
</dbReference>
<dbReference type="OrthoDB" id="9810782at2"/>
<accession>A0A240ENF6</accession>
<dbReference type="PANTHER" id="PTHR42783:SF3">
    <property type="entry name" value="GLUTAMATE SYNTHASE [NADPH] SMALL CHAIN-RELATED"/>
    <property type="match status" value="1"/>
</dbReference>
<gene>
    <name evidence="5" type="primary">gltD_2</name>
    <name evidence="5" type="ORF">VTH8203_03337</name>
</gene>
<evidence type="ECO:0000256" key="3">
    <source>
        <dbReference type="ARBA" id="ARBA00023014"/>
    </source>
</evidence>
<dbReference type="GO" id="GO:0051536">
    <property type="term" value="F:iron-sulfur cluster binding"/>
    <property type="evidence" value="ECO:0007669"/>
    <property type="project" value="UniProtKB-KW"/>
</dbReference>
<dbReference type="InterPro" id="IPR023753">
    <property type="entry name" value="FAD/NAD-binding_dom"/>
</dbReference>
<dbReference type="Pfam" id="PF14691">
    <property type="entry name" value="Fer4_20"/>
    <property type="match status" value="1"/>
</dbReference>
<dbReference type="InterPro" id="IPR017896">
    <property type="entry name" value="4Fe4S_Fe-S-bd"/>
</dbReference>
<keyword evidence="1" id="KW-0479">Metal-binding</keyword>
<dbReference type="NCBIfam" id="TIGR03315">
    <property type="entry name" value="Se_ygfK"/>
    <property type="match status" value="1"/>
</dbReference>
<dbReference type="Pfam" id="PF07992">
    <property type="entry name" value="Pyr_redox_2"/>
    <property type="match status" value="1"/>
</dbReference>
<dbReference type="InterPro" id="IPR028261">
    <property type="entry name" value="DPD_II"/>
</dbReference>
<dbReference type="EC" id="1.4.1.13" evidence="5"/>
<dbReference type="AlphaFoldDB" id="A0A240ENF6"/>
<keyword evidence="5" id="KW-0560">Oxidoreductase</keyword>
<protein>
    <submittedName>
        <fullName evidence="5">Glutamate synthase [NADPH] small chain</fullName>
        <ecNumber evidence="5">1.4.1.13</ecNumber>
    </submittedName>
</protein>
<dbReference type="PROSITE" id="PS00198">
    <property type="entry name" value="4FE4S_FER_1"/>
    <property type="match status" value="1"/>
</dbReference>
<sequence length="1038" mass="115962">MGDIMRPIPFTELLERMFGEYHQSKSIFGIPEKQFYKKQTNQHLSVWGENCETPVGPAAGPHTQLAQNIVTSWLAGGRFMELKTVQKLDRLEIAKPCIDAEDECFNTEWSTEFTLHKAYDEYLKAWFALHLLESVFDSKAAKQAKSFIFNMSVGYDLDGILTEPMQEYIDNMLDSSKHPKFAQYSTELKDFIANNKLLNSRTSEAELQQLFEMVDDIPVSLTEGVTLSTMHGCPPNEIEAICRYMLEDKGINTFVKLNPTLLGYDRVRGILDQTGFDYVSLSKEAFPHDLQMQDAKAMLHRLVKLGKEKNIGFGVKLTNTLGTLNNKGRLPDKEMYMSGRALFPLSINVALELSREFNGTLPISYSGGASKFNIREIFETGIRPITMATDLLKPGGYLRLADCAKELEASTDWAIRGVNLERLEKLAEKSLCAEYTQKEWRGPEEITVEQPVPLTDCYVAPCVTACPISQDIPEYLRLMGQQKYTEALEVIYARNALPSITGHICDHQCQYNCTRRDYEGALNIREMKKIALDKGWDGYQSKWHHPNLDTTKQSVAVIGAGPAGLSAAYFIARAGHPVKIFEKEKSAGGVVKHIIPQFRIPEKAIRHDIEFVEAHGVEFEYGANPDITIDQLKEQGYQYICLGIGADKGNPIQLAGDNNNIYKSLDFLRRYNDGEALALGDHVVVVGAGNTAMDSARAALKVKGVEKVTVLYRRTEAEMPAYKEEYDEAVEDGVNFMFLTNPEEFHQDGTIIARVMTLGEPDEKGRRRPMATDDTVTLKASAVITAVGEQANRDVLTRIGVPMGEDGWPAVNKETCETQVENVFLLGDAQTGPSSIVSAISGGRKAASAIIERELQSETLAKVQSSVTAAEVYRKKGEIKVALLEANKLEEDDRNEFVKQEAERCLECSYVCSKCVDVCPNRANMSLPIPGFKDQYQTLHLDAYCNECGNCAQFCPWDSKPYKDKFTLFSLKEDFDSSTNPGFLVQGETLWLRAQGEVATYPISSNGQIELPETLADEATIIQYVLSNHKYLLGAVEV</sequence>
<evidence type="ECO:0000256" key="1">
    <source>
        <dbReference type="ARBA" id="ARBA00022723"/>
    </source>
</evidence>
<dbReference type="Gene3D" id="3.50.50.60">
    <property type="entry name" value="FAD/NAD(P)-binding domain"/>
    <property type="match status" value="3"/>
</dbReference>
<proteinExistence type="predicted"/>
<dbReference type="InterPro" id="IPR009051">
    <property type="entry name" value="Helical_ferredxn"/>
</dbReference>
<evidence type="ECO:0000256" key="2">
    <source>
        <dbReference type="ARBA" id="ARBA00023004"/>
    </source>
</evidence>
<name>A0A240ENF6_9VIBR</name>
<evidence type="ECO:0000313" key="5">
    <source>
        <dbReference type="EMBL" id="SNX49689.1"/>
    </source>
</evidence>
<organism evidence="5 6">
    <name type="scientific">Vibrio thalassae</name>
    <dbReference type="NCBI Taxonomy" id="1243014"/>
    <lineage>
        <taxon>Bacteria</taxon>
        <taxon>Pseudomonadati</taxon>
        <taxon>Pseudomonadota</taxon>
        <taxon>Gammaproteobacteria</taxon>
        <taxon>Vibrionales</taxon>
        <taxon>Vibrionaceae</taxon>
        <taxon>Vibrio</taxon>
    </lineage>
</organism>
<reference evidence="6" key="1">
    <citation type="submission" date="2016-06" db="EMBL/GenBank/DDBJ databases">
        <authorList>
            <person name="Rodrigo-Torres L."/>
            <person name="Arahal R.D."/>
            <person name="Lucena T."/>
        </authorList>
    </citation>
    <scope>NUCLEOTIDE SEQUENCE [LARGE SCALE GENOMIC DNA]</scope>
    <source>
        <strain evidence="6">CECT8203</strain>
    </source>
</reference>
<dbReference type="InterPro" id="IPR017900">
    <property type="entry name" value="4Fe4S_Fe_S_CS"/>
</dbReference>